<name>A0A0H1B9M7_9EURO</name>
<dbReference type="EMBL" id="LDEV01002655">
    <property type="protein sequence ID" value="KLJ08164.1"/>
    <property type="molecule type" value="Genomic_DNA"/>
</dbReference>
<keyword evidence="1" id="KW-0812">Transmembrane</keyword>
<gene>
    <name evidence="2" type="ORF">EMPG_16389</name>
</gene>
<keyword evidence="3" id="KW-1185">Reference proteome</keyword>
<evidence type="ECO:0000313" key="2">
    <source>
        <dbReference type="EMBL" id="KLJ08164.1"/>
    </source>
</evidence>
<protein>
    <submittedName>
        <fullName evidence="2">Uncharacterized protein</fullName>
    </submittedName>
</protein>
<dbReference type="AlphaFoldDB" id="A0A0H1B9M7"/>
<accession>A0A0H1B9M7</accession>
<feature type="transmembrane region" description="Helical" evidence="1">
    <location>
        <begin position="26"/>
        <end position="48"/>
    </location>
</feature>
<feature type="transmembrane region" description="Helical" evidence="1">
    <location>
        <begin position="88"/>
        <end position="110"/>
    </location>
</feature>
<reference evidence="3" key="1">
    <citation type="journal article" date="2015" name="PLoS Genet.">
        <title>The dynamic genome and transcriptome of the human fungal pathogen Blastomyces and close relative Emmonsia.</title>
        <authorList>
            <person name="Munoz J.F."/>
            <person name="Gauthier G.M."/>
            <person name="Desjardins C.A."/>
            <person name="Gallo J.E."/>
            <person name="Holder J."/>
            <person name="Sullivan T.D."/>
            <person name="Marty A.J."/>
            <person name="Carmen J.C."/>
            <person name="Chen Z."/>
            <person name="Ding L."/>
            <person name="Gujja S."/>
            <person name="Magrini V."/>
            <person name="Misas E."/>
            <person name="Mitreva M."/>
            <person name="Priest M."/>
            <person name="Saif S."/>
            <person name="Whiston E.A."/>
            <person name="Young S."/>
            <person name="Zeng Q."/>
            <person name="Goldman W.E."/>
            <person name="Mardis E.R."/>
            <person name="Taylor J.W."/>
            <person name="McEwen J.G."/>
            <person name="Clay O.K."/>
            <person name="Klein B.S."/>
            <person name="Cuomo C.A."/>
        </authorList>
    </citation>
    <scope>NUCLEOTIDE SEQUENCE [LARGE SCALE GENOMIC DNA]</scope>
    <source>
        <strain evidence="3">UAMH 139</strain>
    </source>
</reference>
<comment type="caution">
    <text evidence="2">The sequence shown here is derived from an EMBL/GenBank/DDBJ whole genome shotgun (WGS) entry which is preliminary data.</text>
</comment>
<keyword evidence="1" id="KW-1133">Transmembrane helix</keyword>
<proteinExistence type="predicted"/>
<organism evidence="2 3">
    <name type="scientific">Blastomyces silverae</name>
    <dbReference type="NCBI Taxonomy" id="2060906"/>
    <lineage>
        <taxon>Eukaryota</taxon>
        <taxon>Fungi</taxon>
        <taxon>Dikarya</taxon>
        <taxon>Ascomycota</taxon>
        <taxon>Pezizomycotina</taxon>
        <taxon>Eurotiomycetes</taxon>
        <taxon>Eurotiomycetidae</taxon>
        <taxon>Onygenales</taxon>
        <taxon>Ajellomycetaceae</taxon>
        <taxon>Blastomyces</taxon>
    </lineage>
</organism>
<dbReference type="Proteomes" id="UP000053573">
    <property type="component" value="Unassembled WGS sequence"/>
</dbReference>
<sequence>MSLALLAVLSFRLMTMQQLWVGCKRLTIALGSVLVMTLVAIVILALTIRTSSTSNASVVASMSAPQSCFAISQTRLIRLCLRKSSTKLAMLNTISCICVLISQITAMSAMRSSISRILPKLVRAIRGIVSTAIKLRKYPTLPSKERTAWSKNSATAL</sequence>
<evidence type="ECO:0000256" key="1">
    <source>
        <dbReference type="SAM" id="Phobius"/>
    </source>
</evidence>
<evidence type="ECO:0000313" key="3">
    <source>
        <dbReference type="Proteomes" id="UP000053573"/>
    </source>
</evidence>
<keyword evidence="1" id="KW-0472">Membrane</keyword>